<dbReference type="AlphaFoldDB" id="A0A8C4QYS3"/>
<dbReference type="Proteomes" id="UP000694388">
    <property type="component" value="Unplaced"/>
</dbReference>
<feature type="domain" description="SAC" evidence="7">
    <location>
        <begin position="123"/>
        <end position="329"/>
    </location>
</feature>
<dbReference type="Ensembl" id="ENSEBUT00000023175.1">
    <property type="protein sequence ID" value="ENSEBUP00000022599.1"/>
    <property type="gene ID" value="ENSEBUG00000013910.1"/>
</dbReference>
<name>A0A8C4QYS3_EPTBU</name>
<keyword evidence="9" id="KW-1185">Reference proteome</keyword>
<dbReference type="PANTHER" id="PTHR45662:SF2">
    <property type="entry name" value="PHOSPHATIDYLINOSITOL-3-PHOSPHATASE SAC1"/>
    <property type="match status" value="1"/>
</dbReference>
<dbReference type="GO" id="GO:0005783">
    <property type="term" value="C:endoplasmic reticulum"/>
    <property type="evidence" value="ECO:0007669"/>
    <property type="project" value="TreeGrafter"/>
</dbReference>
<dbReference type="Pfam" id="PF02383">
    <property type="entry name" value="Syja_N"/>
    <property type="match status" value="1"/>
</dbReference>
<evidence type="ECO:0000313" key="9">
    <source>
        <dbReference type="Proteomes" id="UP000694388"/>
    </source>
</evidence>
<organism evidence="8 9">
    <name type="scientific">Eptatretus burgeri</name>
    <name type="common">Inshore hagfish</name>
    <dbReference type="NCBI Taxonomy" id="7764"/>
    <lineage>
        <taxon>Eukaryota</taxon>
        <taxon>Metazoa</taxon>
        <taxon>Chordata</taxon>
        <taxon>Craniata</taxon>
        <taxon>Vertebrata</taxon>
        <taxon>Cyclostomata</taxon>
        <taxon>Myxini</taxon>
        <taxon>Myxiniformes</taxon>
        <taxon>Myxinidae</taxon>
        <taxon>Eptatretinae</taxon>
        <taxon>Eptatretus</taxon>
    </lineage>
</organism>
<comment type="catalytic activity">
    <reaction evidence="2">
        <text>a 1,2-diacyl-sn-glycero-3-phospho-(1D-myo-inositol-3-phosphate) + H2O = a 1,2-diacyl-sn-glycero-3-phospho-(1D-myo-inositol) + phosphate</text>
        <dbReference type="Rhea" id="RHEA:12316"/>
        <dbReference type="ChEBI" id="CHEBI:15377"/>
        <dbReference type="ChEBI" id="CHEBI:43474"/>
        <dbReference type="ChEBI" id="CHEBI:57880"/>
        <dbReference type="ChEBI" id="CHEBI:58088"/>
        <dbReference type="EC" id="3.1.3.64"/>
    </reaction>
    <physiologicalReaction direction="left-to-right" evidence="2">
        <dbReference type="Rhea" id="RHEA:12317"/>
    </physiologicalReaction>
</comment>
<evidence type="ECO:0000259" key="7">
    <source>
        <dbReference type="PROSITE" id="PS50275"/>
    </source>
</evidence>
<protein>
    <recommendedName>
        <fullName evidence="4">Phosphatidylinositol-3-phosphatase SAC1</fullName>
        <ecNumber evidence="1">3.1.3.64</ecNumber>
    </recommendedName>
    <alternativeName>
        <fullName evidence="6">Phosphatidylinositol-4-phosphate phosphatase</fullName>
    </alternativeName>
    <alternativeName>
        <fullName evidence="5">Suppressor of actin mutations 1-like protein</fullName>
    </alternativeName>
</protein>
<dbReference type="PANTHER" id="PTHR45662">
    <property type="entry name" value="PHOSPHATIDYLINOSITIDE PHOSPHATASE SAC1"/>
    <property type="match status" value="1"/>
</dbReference>
<comment type="catalytic activity">
    <reaction evidence="3">
        <text>a 1,2-diacyl-sn-glycero-3-phospho-(1D-myo-inositol 4-phosphate) + H2O = a 1,2-diacyl-sn-glycero-3-phospho-(1D-myo-inositol) + phosphate</text>
        <dbReference type="Rhea" id="RHEA:55652"/>
        <dbReference type="ChEBI" id="CHEBI:15377"/>
        <dbReference type="ChEBI" id="CHEBI:43474"/>
        <dbReference type="ChEBI" id="CHEBI:57880"/>
        <dbReference type="ChEBI" id="CHEBI:58178"/>
    </reaction>
    <physiologicalReaction direction="left-to-right" evidence="3">
        <dbReference type="Rhea" id="RHEA:55653"/>
    </physiologicalReaction>
</comment>
<evidence type="ECO:0000256" key="1">
    <source>
        <dbReference type="ARBA" id="ARBA00013038"/>
    </source>
</evidence>
<evidence type="ECO:0000256" key="5">
    <source>
        <dbReference type="ARBA" id="ARBA00041396"/>
    </source>
</evidence>
<dbReference type="Ensembl" id="ENSEBUT00000023193.1">
    <property type="protein sequence ID" value="ENSEBUP00000022617.1"/>
    <property type="gene ID" value="ENSEBUG00000013910.1"/>
</dbReference>
<dbReference type="GO" id="GO:0046856">
    <property type="term" value="P:phosphatidylinositol dephosphorylation"/>
    <property type="evidence" value="ECO:0007669"/>
    <property type="project" value="TreeGrafter"/>
</dbReference>
<reference evidence="8" key="1">
    <citation type="submission" date="2025-05" db="UniProtKB">
        <authorList>
            <consortium name="Ensembl"/>
        </authorList>
    </citation>
    <scope>IDENTIFICATION</scope>
</reference>
<evidence type="ECO:0000256" key="2">
    <source>
        <dbReference type="ARBA" id="ARBA00036631"/>
    </source>
</evidence>
<sequence length="394" mass="43525">MALSKGFRVLHKAESQTNSIILEARHREDCLLFESGVIAVLTPAEREAVKGQYTRTLDAHACLGVLRLNTDGAGPQYLVLVTGCTSVGKLLDSDVLRISSVDLLPLRWTTSGTDSLDERANEIRRLLASGTFYFTTASGGVPPFDLSLCMQWQRQGVGQDNRFFWNKSLHVALQQASIDCTVWLVRAVCGGVEVRTIYAAHRQAKACLIGRLARGRAGTRFNVRGVNDDGHAANFVETEQIIILDDCISAFLQIRGSIPLFWEQPGLQVGSHRVKMSRGYESNAPAFDRHFARLKELYGKQILVNLLGGKEGEHMLSKAFQNHLQASRHAADVPMVNFDYHQQVRGGSSKVERLQAGLGHKVLPFLTECGFFSSSGDIVQRFAFSFHSFVSACV</sequence>
<dbReference type="EC" id="3.1.3.64" evidence="1"/>
<evidence type="ECO:0000256" key="4">
    <source>
        <dbReference type="ARBA" id="ARBA00040795"/>
    </source>
</evidence>
<dbReference type="GeneTree" id="ENSGT00940000157964"/>
<dbReference type="InterPro" id="IPR002013">
    <property type="entry name" value="SAC_dom"/>
</dbReference>
<accession>A0A8C4QYS3</accession>
<dbReference type="GO" id="GO:0043812">
    <property type="term" value="F:phosphatidylinositol-4-phosphate phosphatase activity"/>
    <property type="evidence" value="ECO:0007669"/>
    <property type="project" value="TreeGrafter"/>
</dbReference>
<proteinExistence type="predicted"/>
<dbReference type="PROSITE" id="PS50275">
    <property type="entry name" value="SAC"/>
    <property type="match status" value="1"/>
</dbReference>
<evidence type="ECO:0000313" key="8">
    <source>
        <dbReference type="Ensembl" id="ENSEBUP00000022599.1"/>
    </source>
</evidence>
<dbReference type="GO" id="GO:0004438">
    <property type="term" value="F:phosphatidylinositol-3-phosphate phosphatase activity"/>
    <property type="evidence" value="ECO:0007669"/>
    <property type="project" value="UniProtKB-EC"/>
</dbReference>
<evidence type="ECO:0000256" key="6">
    <source>
        <dbReference type="ARBA" id="ARBA00041911"/>
    </source>
</evidence>
<evidence type="ECO:0000256" key="3">
    <source>
        <dbReference type="ARBA" id="ARBA00036807"/>
    </source>
</evidence>